<name>A0A8D9E8R5_9HEMI</name>
<dbReference type="AlphaFoldDB" id="A0A8D9E8R5"/>
<protein>
    <submittedName>
        <fullName evidence="1">Uncharacterized protein</fullName>
    </submittedName>
</protein>
<accession>A0A8D9E8R5</accession>
<evidence type="ECO:0000313" key="1">
    <source>
        <dbReference type="EMBL" id="CAG6744582.1"/>
    </source>
</evidence>
<organism evidence="1">
    <name type="scientific">Cacopsylla melanoneura</name>
    <dbReference type="NCBI Taxonomy" id="428564"/>
    <lineage>
        <taxon>Eukaryota</taxon>
        <taxon>Metazoa</taxon>
        <taxon>Ecdysozoa</taxon>
        <taxon>Arthropoda</taxon>
        <taxon>Hexapoda</taxon>
        <taxon>Insecta</taxon>
        <taxon>Pterygota</taxon>
        <taxon>Neoptera</taxon>
        <taxon>Paraneoptera</taxon>
        <taxon>Hemiptera</taxon>
        <taxon>Sternorrhyncha</taxon>
        <taxon>Psylloidea</taxon>
        <taxon>Psyllidae</taxon>
        <taxon>Psyllinae</taxon>
        <taxon>Cacopsylla</taxon>
    </lineage>
</organism>
<dbReference type="EMBL" id="HBUF01470532">
    <property type="protein sequence ID" value="CAG6744582.1"/>
    <property type="molecule type" value="Transcribed_RNA"/>
</dbReference>
<proteinExistence type="predicted"/>
<dbReference type="EMBL" id="HBUF01322505">
    <property type="protein sequence ID" value="CAG6695259.1"/>
    <property type="molecule type" value="Transcribed_RNA"/>
</dbReference>
<sequence>MAMSMQQDQASLIQMKVLETVRNLSGTTNNFVGESLILNNLQGLNLAGLGADSLKMVLGNLVQCNKMECFVPLTQMGSCGPCGGGCGADCGSCCGGGSCGSCACGGCGRYYRIKIG</sequence>
<reference evidence="1" key="1">
    <citation type="submission" date="2021-05" db="EMBL/GenBank/DDBJ databases">
        <authorList>
            <person name="Alioto T."/>
            <person name="Alioto T."/>
            <person name="Gomez Garrido J."/>
        </authorList>
    </citation>
    <scope>NUCLEOTIDE SEQUENCE</scope>
</reference>